<comment type="caution">
    <text evidence="11">The sequence shown here is derived from an EMBL/GenBank/DDBJ whole genome shotgun (WGS) entry which is preliminary data.</text>
</comment>
<feature type="binding site" evidence="8">
    <location>
        <begin position="310"/>
        <end position="312"/>
    </location>
    <ligand>
        <name>GTP</name>
        <dbReference type="ChEBI" id="CHEBI:37565"/>
    </ligand>
</feature>
<dbReference type="InterPro" id="IPR045086">
    <property type="entry name" value="OBG_GTPase"/>
</dbReference>
<dbReference type="Pfam" id="PF01926">
    <property type="entry name" value="MMR_HSR1"/>
    <property type="match status" value="1"/>
</dbReference>
<dbReference type="InterPro" id="IPR006074">
    <property type="entry name" value="GTP1-OBG_CS"/>
</dbReference>
<dbReference type="InterPro" id="IPR036726">
    <property type="entry name" value="GTP1_OBG_dom_sf"/>
</dbReference>
<comment type="subcellular location">
    <subcellularLocation>
        <location evidence="8">Cytoplasm</location>
    </subcellularLocation>
</comment>
<dbReference type="NCBIfam" id="TIGR02729">
    <property type="entry name" value="Obg_CgtA"/>
    <property type="match status" value="1"/>
</dbReference>
<dbReference type="Gene3D" id="2.70.210.12">
    <property type="entry name" value="GTP1/OBG domain"/>
    <property type="match status" value="1"/>
</dbReference>
<dbReference type="Pfam" id="PF01018">
    <property type="entry name" value="GTP1_OBG"/>
    <property type="match status" value="1"/>
</dbReference>
<evidence type="ECO:0000259" key="9">
    <source>
        <dbReference type="PROSITE" id="PS51710"/>
    </source>
</evidence>
<dbReference type="PRINTS" id="PR00326">
    <property type="entry name" value="GTP1OBG"/>
</dbReference>
<dbReference type="PROSITE" id="PS51883">
    <property type="entry name" value="OBG"/>
    <property type="match status" value="1"/>
</dbReference>
<dbReference type="PROSITE" id="PS00905">
    <property type="entry name" value="GTP1_OBG"/>
    <property type="match status" value="1"/>
</dbReference>
<evidence type="ECO:0000313" key="11">
    <source>
        <dbReference type="EMBL" id="HGU34612.1"/>
    </source>
</evidence>
<comment type="similarity">
    <text evidence="1 8">Belongs to the TRAFAC class OBG-HflX-like GTPase superfamily. OBG GTPase family.</text>
</comment>
<comment type="function">
    <text evidence="8">An essential GTPase which binds GTP, GDP and possibly (p)ppGpp with moderate affinity, with high nucleotide exchange rates and a fairly low GTP hydrolysis rate. Plays a role in control of the cell cycle, stress response, ribosome biogenesis and in those bacteria that undergo differentiation, in morphogenesis control.</text>
</comment>
<feature type="binding site" evidence="8">
    <location>
        <begin position="191"/>
        <end position="195"/>
    </location>
    <ligand>
        <name>GTP</name>
        <dbReference type="ChEBI" id="CHEBI:37565"/>
    </ligand>
</feature>
<dbReference type="SUPFAM" id="SSF82051">
    <property type="entry name" value="Obg GTP-binding protein N-terminal domain"/>
    <property type="match status" value="1"/>
</dbReference>
<dbReference type="GO" id="GO:0000287">
    <property type="term" value="F:magnesium ion binding"/>
    <property type="evidence" value="ECO:0007669"/>
    <property type="project" value="InterPro"/>
</dbReference>
<dbReference type="GO" id="GO:0042254">
    <property type="term" value="P:ribosome biogenesis"/>
    <property type="evidence" value="ECO:0007669"/>
    <property type="project" value="UniProtKB-UniRule"/>
</dbReference>
<dbReference type="PANTHER" id="PTHR11702">
    <property type="entry name" value="DEVELOPMENTALLY REGULATED GTP-BINDING PROTEIN-RELATED"/>
    <property type="match status" value="1"/>
</dbReference>
<reference evidence="11" key="1">
    <citation type="journal article" date="2020" name="mSystems">
        <title>Genome- and Community-Level Interaction Insights into Carbon Utilization and Element Cycling Functions of Hydrothermarchaeota in Hydrothermal Sediment.</title>
        <authorList>
            <person name="Zhou Z."/>
            <person name="Liu Y."/>
            <person name="Xu W."/>
            <person name="Pan J."/>
            <person name="Luo Z.H."/>
            <person name="Li M."/>
        </authorList>
    </citation>
    <scope>NUCLEOTIDE SEQUENCE [LARGE SCALE GENOMIC DNA]</scope>
    <source>
        <strain evidence="11">SpSt-477</strain>
    </source>
</reference>
<dbReference type="AlphaFoldDB" id="A0A7C4VT60"/>
<dbReference type="NCBIfam" id="NF008956">
    <property type="entry name" value="PRK12299.1"/>
    <property type="match status" value="1"/>
</dbReference>
<dbReference type="InterPro" id="IPR031167">
    <property type="entry name" value="G_OBG"/>
</dbReference>
<evidence type="ECO:0000256" key="5">
    <source>
        <dbReference type="ARBA" id="ARBA00022801"/>
    </source>
</evidence>
<evidence type="ECO:0000256" key="3">
    <source>
        <dbReference type="ARBA" id="ARBA00022723"/>
    </source>
</evidence>
<name>A0A7C4VT60_9BACT</name>
<dbReference type="InterPro" id="IPR006169">
    <property type="entry name" value="GTP1_OBG_dom"/>
</dbReference>
<dbReference type="InterPro" id="IPR027417">
    <property type="entry name" value="P-loop_NTPase"/>
</dbReference>
<dbReference type="InterPro" id="IPR014100">
    <property type="entry name" value="GTP-bd_Obg/CgtA"/>
</dbReference>
<dbReference type="HAMAP" id="MF_01454">
    <property type="entry name" value="GTPase_Obg"/>
    <property type="match status" value="1"/>
</dbReference>
<dbReference type="Gene3D" id="3.40.50.300">
    <property type="entry name" value="P-loop containing nucleotide triphosphate hydrolases"/>
    <property type="match status" value="1"/>
</dbReference>
<dbReference type="SUPFAM" id="SSF52540">
    <property type="entry name" value="P-loop containing nucleoside triphosphate hydrolases"/>
    <property type="match status" value="1"/>
</dbReference>
<sequence length="336" mass="36421">MKFIDEAVILVESGHGGRGGLSFRREKFVPKGGPDGGNGGKGGDVVLRASLRKRTLYDFTHRRSFKAENGKNGSANMRTGRDGDDLIIEIPAGTMVLNAQTGELIHDFTQDDEQFVLLAGGRGGKGNAHFKTATHQTPRFSQPGEPGKSLEIKLVLKLIADVGLVGLPNAGKSTLLSAISAATPKIADYPFTTLVPNLAVVYPPNSEPFIAADIPGLIEGAHTGAGLGTRFLRHIERTRILVHLLDASVIDPQDPLHDYRTIEAELHRFNPSLSQKPRLIVLNKLDVAHAEALADRFEEAVWPTEVFRISAKTGMGTETLIRQLARILDHHGMSRS</sequence>
<feature type="binding site" evidence="8">
    <location>
        <position position="173"/>
    </location>
    <ligand>
        <name>Mg(2+)</name>
        <dbReference type="ChEBI" id="CHEBI:18420"/>
    </ligand>
</feature>
<keyword evidence="3 8" id="KW-0479">Metal-binding</keyword>
<evidence type="ECO:0000256" key="4">
    <source>
        <dbReference type="ARBA" id="ARBA00022741"/>
    </source>
</evidence>
<dbReference type="GO" id="GO:0005525">
    <property type="term" value="F:GTP binding"/>
    <property type="evidence" value="ECO:0007669"/>
    <property type="project" value="UniProtKB-UniRule"/>
</dbReference>
<evidence type="ECO:0000256" key="8">
    <source>
        <dbReference type="HAMAP-Rule" id="MF_01454"/>
    </source>
</evidence>
<keyword evidence="7 8" id="KW-0342">GTP-binding</keyword>
<evidence type="ECO:0000256" key="1">
    <source>
        <dbReference type="ARBA" id="ARBA00007699"/>
    </source>
</evidence>
<dbReference type="GO" id="GO:0003924">
    <property type="term" value="F:GTPase activity"/>
    <property type="evidence" value="ECO:0007669"/>
    <property type="project" value="UniProtKB-UniRule"/>
</dbReference>
<evidence type="ECO:0000259" key="10">
    <source>
        <dbReference type="PROSITE" id="PS51883"/>
    </source>
</evidence>
<feature type="binding site" evidence="8">
    <location>
        <begin position="166"/>
        <end position="173"/>
    </location>
    <ligand>
        <name>GTP</name>
        <dbReference type="ChEBI" id="CHEBI:37565"/>
    </ligand>
</feature>
<gene>
    <name evidence="11" type="primary">obgE</name>
    <name evidence="8" type="synonym">obg</name>
    <name evidence="11" type="ORF">ENS29_17475</name>
</gene>
<dbReference type="FunFam" id="2.70.210.12:FF:000001">
    <property type="entry name" value="GTPase Obg"/>
    <property type="match status" value="1"/>
</dbReference>
<feature type="domain" description="Obg" evidence="10">
    <location>
        <begin position="1"/>
        <end position="159"/>
    </location>
</feature>
<comment type="cofactor">
    <cofactor evidence="8">
        <name>Mg(2+)</name>
        <dbReference type="ChEBI" id="CHEBI:18420"/>
    </cofactor>
</comment>
<feature type="domain" description="OBG-type G" evidence="9">
    <location>
        <begin position="160"/>
        <end position="329"/>
    </location>
</feature>
<evidence type="ECO:0000256" key="2">
    <source>
        <dbReference type="ARBA" id="ARBA00022490"/>
    </source>
</evidence>
<dbReference type="PIRSF" id="PIRSF002401">
    <property type="entry name" value="GTP_bd_Obg/CgtA"/>
    <property type="match status" value="1"/>
</dbReference>
<evidence type="ECO:0000256" key="7">
    <source>
        <dbReference type="ARBA" id="ARBA00023134"/>
    </source>
</evidence>
<dbReference type="EMBL" id="DSUH01000397">
    <property type="protein sequence ID" value="HGU34612.1"/>
    <property type="molecule type" value="Genomic_DNA"/>
</dbReference>
<feature type="binding site" evidence="8">
    <location>
        <begin position="213"/>
        <end position="216"/>
    </location>
    <ligand>
        <name>GTP</name>
        <dbReference type="ChEBI" id="CHEBI:37565"/>
    </ligand>
</feature>
<dbReference type="GO" id="GO:0043022">
    <property type="term" value="F:ribosome binding"/>
    <property type="evidence" value="ECO:0007669"/>
    <property type="project" value="UniProtKB-ARBA"/>
</dbReference>
<accession>A0A7C4VT60</accession>
<keyword evidence="5 8" id="KW-0378">Hydrolase</keyword>
<organism evidence="11">
    <name type="scientific">Desulfatirhabdium butyrativorans</name>
    <dbReference type="NCBI Taxonomy" id="340467"/>
    <lineage>
        <taxon>Bacteria</taxon>
        <taxon>Pseudomonadati</taxon>
        <taxon>Thermodesulfobacteriota</taxon>
        <taxon>Desulfobacteria</taxon>
        <taxon>Desulfobacterales</taxon>
        <taxon>Desulfatirhabdiaceae</taxon>
        <taxon>Desulfatirhabdium</taxon>
    </lineage>
</organism>
<keyword evidence="6 8" id="KW-0460">Magnesium</keyword>
<feature type="binding site" evidence="8">
    <location>
        <begin position="283"/>
        <end position="286"/>
    </location>
    <ligand>
        <name>GTP</name>
        <dbReference type="ChEBI" id="CHEBI:37565"/>
    </ligand>
</feature>
<comment type="subunit">
    <text evidence="8">Monomer.</text>
</comment>
<keyword evidence="4 8" id="KW-0547">Nucleotide-binding</keyword>
<dbReference type="EC" id="3.6.5.-" evidence="8"/>
<keyword evidence="2 8" id="KW-0963">Cytoplasm</keyword>
<feature type="binding site" evidence="8">
    <location>
        <position position="193"/>
    </location>
    <ligand>
        <name>Mg(2+)</name>
        <dbReference type="ChEBI" id="CHEBI:18420"/>
    </ligand>
</feature>
<dbReference type="NCBIfam" id="NF008955">
    <property type="entry name" value="PRK12297.1"/>
    <property type="match status" value="1"/>
</dbReference>
<evidence type="ECO:0000256" key="6">
    <source>
        <dbReference type="ARBA" id="ARBA00022842"/>
    </source>
</evidence>
<dbReference type="PROSITE" id="PS51710">
    <property type="entry name" value="G_OBG"/>
    <property type="match status" value="1"/>
</dbReference>
<dbReference type="PANTHER" id="PTHR11702:SF31">
    <property type="entry name" value="MITOCHONDRIAL RIBOSOME-ASSOCIATED GTPASE 2"/>
    <property type="match status" value="1"/>
</dbReference>
<proteinExistence type="inferred from homology"/>
<dbReference type="CDD" id="cd01898">
    <property type="entry name" value="Obg"/>
    <property type="match status" value="1"/>
</dbReference>
<dbReference type="InterPro" id="IPR006073">
    <property type="entry name" value="GTP-bd"/>
</dbReference>
<protein>
    <recommendedName>
        <fullName evidence="8">GTPase Obg</fullName>
        <ecNumber evidence="8">3.6.5.-</ecNumber>
    </recommendedName>
    <alternativeName>
        <fullName evidence="8">GTP-binding protein Obg</fullName>
    </alternativeName>
</protein>
<dbReference type="GO" id="GO:0005737">
    <property type="term" value="C:cytoplasm"/>
    <property type="evidence" value="ECO:0007669"/>
    <property type="project" value="UniProtKB-SubCell"/>
</dbReference>